<evidence type="ECO:0000313" key="2">
    <source>
        <dbReference type="EMBL" id="OAF69670.1"/>
    </source>
</evidence>
<comment type="caution">
    <text evidence="2">The sequence shown here is derived from an EMBL/GenBank/DDBJ whole genome shotgun (WGS) entry which is preliminary data.</text>
</comment>
<feature type="compositionally biased region" description="Polar residues" evidence="1">
    <location>
        <begin position="328"/>
        <end position="345"/>
    </location>
</feature>
<dbReference type="EMBL" id="LWCA01000245">
    <property type="protein sequence ID" value="OAF69670.1"/>
    <property type="molecule type" value="Genomic_DNA"/>
</dbReference>
<feature type="region of interest" description="Disordered" evidence="1">
    <location>
        <begin position="328"/>
        <end position="348"/>
    </location>
</feature>
<proteinExistence type="predicted"/>
<gene>
    <name evidence="2" type="ORF">A3Q56_02557</name>
</gene>
<dbReference type="Proteomes" id="UP000078046">
    <property type="component" value="Unassembled WGS sequence"/>
</dbReference>
<dbReference type="AlphaFoldDB" id="A0A177B6B9"/>
<name>A0A177B6B9_9BILA</name>
<reference evidence="2 3" key="1">
    <citation type="submission" date="2016-04" db="EMBL/GenBank/DDBJ databases">
        <title>The genome of Intoshia linei affirms orthonectids as highly simplified spiralians.</title>
        <authorList>
            <person name="Mikhailov K.V."/>
            <person name="Slusarev G.S."/>
            <person name="Nikitin M.A."/>
            <person name="Logacheva M.D."/>
            <person name="Penin A."/>
            <person name="Aleoshin V."/>
            <person name="Panchin Y.V."/>
        </authorList>
    </citation>
    <scope>NUCLEOTIDE SEQUENCE [LARGE SCALE GENOMIC DNA]</scope>
    <source>
        <strain evidence="2">Intl2013</strain>
        <tissue evidence="2">Whole animal</tissue>
    </source>
</reference>
<organism evidence="2 3">
    <name type="scientific">Intoshia linei</name>
    <dbReference type="NCBI Taxonomy" id="1819745"/>
    <lineage>
        <taxon>Eukaryota</taxon>
        <taxon>Metazoa</taxon>
        <taxon>Spiralia</taxon>
        <taxon>Lophotrochozoa</taxon>
        <taxon>Mesozoa</taxon>
        <taxon>Orthonectida</taxon>
        <taxon>Rhopaluridae</taxon>
        <taxon>Intoshia</taxon>
    </lineage>
</organism>
<protein>
    <submittedName>
        <fullName evidence="2">Uncharacterized protein</fullName>
    </submittedName>
</protein>
<keyword evidence="3" id="KW-1185">Reference proteome</keyword>
<evidence type="ECO:0000313" key="3">
    <source>
        <dbReference type="Proteomes" id="UP000078046"/>
    </source>
</evidence>
<sequence>MPIVKHLHKYRFGIVSSRHQEILQKRIQEKYKQKNAKKKENRKNVPYDYEKFITVLKQKCNKNLLSTIVISQNFISNKNENLLGNIDILNTVFSLQFANSIDCHRFEWKKFIGIISDSLKNNSPKSYDINICYELLFKNFKLLTNENEMNNLQEINMWVLISELICRIFLVKLTDKKNYIYVATLEQIKRTIISLKNSYTEIDTFLYKSIQDSLILVEFCHSIEDQKNYLELERKLLDIYQNIRNNCNINFDMNNKRESFLILILTYKMTYKSENFLLFKKLSVNFFEWSNHLQMLYIELLLNAILNTNLDQVQILAFCENCIPNKDSPNSRNSKTTRNSINTQHNESDRNHNWINGYSLMDFILNKSVRYKMNKKLKMFTSYIFIKLREKCNKTSCFKIYQYIINMFDFYSSDQIKKMKKINYYNHDVYGEQFYNIVKNIYVPVEKKIKTKIKCKGNVVKTKTKSNEKVYKFTTINDKINISNYLQRVKDESKYTTCNPITCNAVLVDLLKQDWNDFVHDMLMDEIREQIKLSKNKEKC</sequence>
<accession>A0A177B6B9</accession>
<evidence type="ECO:0000256" key="1">
    <source>
        <dbReference type="SAM" id="MobiDB-lite"/>
    </source>
</evidence>